<dbReference type="EMBL" id="CP072842">
    <property type="protein sequence ID" value="QTV06494.1"/>
    <property type="molecule type" value="Genomic_DNA"/>
</dbReference>
<keyword evidence="2" id="KW-1185">Reference proteome</keyword>
<protein>
    <submittedName>
        <fullName evidence="1">Uncharacterized protein</fullName>
    </submittedName>
</protein>
<reference evidence="2" key="2">
    <citation type="submission" date="2021-04" db="EMBL/GenBank/DDBJ databases">
        <title>Taxonomy of Flavobacteriaceae bacterium ZY171143.</title>
        <authorList>
            <person name="Li F."/>
        </authorList>
    </citation>
    <scope>NUCLEOTIDE SEQUENCE [LARGE SCALE GENOMIC DNA]</scope>
    <source>
        <strain evidence="2">ZY171143</strain>
    </source>
</reference>
<accession>A0ABX7XF20</accession>
<sequence>MKAYFTYIILSVSSLVYSQLYIGNDPEQLTEAKLSQTYGTSEVPSLIVDDNVLVKGKLIFKEGQPGQVLRSNGPGQEPTWQTVLGQIQRLENLNYLLYTQTFDNLTGINLDNAPTNPTLKYTIDQSLSSNWQVIAGSNQEFTVQRNNPTVYITFESVAHIAGSGTDTGAMFACGIFVAQKTGTSSPSNADFKLKGVRTFTANRGANSDPFFNIRVSTILDKSTLLENQKYEVKIGCTRRENFGATNISLAIGKAATGTSNISNTTARTFLKISRYENTTNQ</sequence>
<reference evidence="1 2" key="1">
    <citation type="journal article" date="2021" name="Int. J. Syst. Evol. Microbiol.">
        <title>Faecalibacter bovis sp. nov., isolated from cow faeces.</title>
        <authorList>
            <person name="Li F."/>
            <person name="Zhao W."/>
            <person name="Hong Q."/>
            <person name="Shao Q."/>
            <person name="Song J."/>
            <person name="Yang S."/>
        </authorList>
    </citation>
    <scope>NUCLEOTIDE SEQUENCE [LARGE SCALE GENOMIC DNA]</scope>
    <source>
        <strain evidence="1 2">ZY171143</strain>
    </source>
</reference>
<evidence type="ECO:0000313" key="2">
    <source>
        <dbReference type="Proteomes" id="UP000672011"/>
    </source>
</evidence>
<organism evidence="1 2">
    <name type="scientific">Faecalibacter bovis</name>
    <dbReference type="NCBI Taxonomy" id="2898187"/>
    <lineage>
        <taxon>Bacteria</taxon>
        <taxon>Pseudomonadati</taxon>
        <taxon>Bacteroidota</taxon>
        <taxon>Flavobacteriia</taxon>
        <taxon>Flavobacteriales</taxon>
        <taxon>Weeksellaceae</taxon>
        <taxon>Faecalibacter</taxon>
    </lineage>
</organism>
<name>A0ABX7XF20_9FLAO</name>
<evidence type="ECO:0000313" key="1">
    <source>
        <dbReference type="EMBL" id="QTV06494.1"/>
    </source>
</evidence>
<dbReference type="Proteomes" id="UP000672011">
    <property type="component" value="Chromosome"/>
</dbReference>
<proteinExistence type="predicted"/>
<dbReference type="RefSeq" id="WP_230477212.1">
    <property type="nucleotide sequence ID" value="NZ_CP072842.1"/>
</dbReference>
<gene>
    <name evidence="1" type="ORF">J9309_04000</name>
</gene>